<dbReference type="AlphaFoldDB" id="A0A811MDA5"/>
<organism evidence="1 2">
    <name type="scientific">Miscanthus lutarioriparius</name>
    <dbReference type="NCBI Taxonomy" id="422564"/>
    <lineage>
        <taxon>Eukaryota</taxon>
        <taxon>Viridiplantae</taxon>
        <taxon>Streptophyta</taxon>
        <taxon>Embryophyta</taxon>
        <taxon>Tracheophyta</taxon>
        <taxon>Spermatophyta</taxon>
        <taxon>Magnoliopsida</taxon>
        <taxon>Liliopsida</taxon>
        <taxon>Poales</taxon>
        <taxon>Poaceae</taxon>
        <taxon>PACMAD clade</taxon>
        <taxon>Panicoideae</taxon>
        <taxon>Andropogonodae</taxon>
        <taxon>Andropogoneae</taxon>
        <taxon>Saccharinae</taxon>
        <taxon>Miscanthus</taxon>
    </lineage>
</organism>
<accession>A0A811MDA5</accession>
<reference evidence="1" key="1">
    <citation type="submission" date="2020-10" db="EMBL/GenBank/DDBJ databases">
        <authorList>
            <person name="Han B."/>
            <person name="Lu T."/>
            <person name="Zhao Q."/>
            <person name="Huang X."/>
            <person name="Zhao Y."/>
        </authorList>
    </citation>
    <scope>NUCLEOTIDE SEQUENCE</scope>
</reference>
<keyword evidence="2" id="KW-1185">Reference proteome</keyword>
<name>A0A811MDA5_9POAL</name>
<gene>
    <name evidence="1" type="ORF">NCGR_LOCUS1138</name>
</gene>
<protein>
    <submittedName>
        <fullName evidence="1">Uncharacterized protein</fullName>
    </submittedName>
</protein>
<dbReference type="PROSITE" id="PS50096">
    <property type="entry name" value="IQ"/>
    <property type="match status" value="1"/>
</dbReference>
<comment type="caution">
    <text evidence="1">The sequence shown here is derived from an EMBL/GenBank/DDBJ whole genome shotgun (WGS) entry which is preliminary data.</text>
</comment>
<proteinExistence type="predicted"/>
<sequence>MALFSAAPPALSSVAPPVFTTATATVAPLPAQQPAPSTGAFGEWMATFDHLQRQMDVLATLVHNIGAQPASVPSSSPALLSTSPSLIPSFTTTSPVPPQQDSDGVFYGGVDDIQASAAQLQAVAYCLLARRQGRQHPIFKRRRPVVPPAAALQLTERKAIARASACKVFAAVRLQAAARGLLAHRQLQKMRSPMHEATLAAVDLSIGERNLAWSVDLAWSDGHQQPRRPAIVFRRKHGVFSVGGGLQLCGTGDMGAAFLLVTGGDALPSAIACRRRPPRARLRWSLLRLIPDSHTRATLSFRWSPWDPGGYSSLSSTRRVSAASSGFKNKESSLFEISRDVKGLFLGVQFVSSEAIVSIIVRSQLEDELHVRVGSTFALKYFE</sequence>
<dbReference type="OrthoDB" id="721397at2759"/>
<evidence type="ECO:0000313" key="2">
    <source>
        <dbReference type="Proteomes" id="UP000604825"/>
    </source>
</evidence>
<dbReference type="EMBL" id="CAJGYO010000001">
    <property type="protein sequence ID" value="CAD6202900.1"/>
    <property type="molecule type" value="Genomic_DNA"/>
</dbReference>
<dbReference type="Proteomes" id="UP000604825">
    <property type="component" value="Unassembled WGS sequence"/>
</dbReference>
<evidence type="ECO:0000313" key="1">
    <source>
        <dbReference type="EMBL" id="CAD6202900.1"/>
    </source>
</evidence>